<organism evidence="2 3">
    <name type="scientific">Effrenium voratum</name>
    <dbReference type="NCBI Taxonomy" id="2562239"/>
    <lineage>
        <taxon>Eukaryota</taxon>
        <taxon>Sar</taxon>
        <taxon>Alveolata</taxon>
        <taxon>Dinophyceae</taxon>
        <taxon>Suessiales</taxon>
        <taxon>Symbiodiniaceae</taxon>
        <taxon>Effrenium</taxon>
    </lineage>
</organism>
<reference evidence="2" key="1">
    <citation type="submission" date="2023-08" db="EMBL/GenBank/DDBJ databases">
        <authorList>
            <person name="Chen Y."/>
            <person name="Shah S."/>
            <person name="Dougan E. K."/>
            <person name="Thang M."/>
            <person name="Chan C."/>
        </authorList>
    </citation>
    <scope>NUCLEOTIDE SEQUENCE</scope>
</reference>
<feature type="compositionally biased region" description="Low complexity" evidence="1">
    <location>
        <begin position="1"/>
        <end position="12"/>
    </location>
</feature>
<comment type="caution">
    <text evidence="2">The sequence shown here is derived from an EMBL/GenBank/DDBJ whole genome shotgun (WGS) entry which is preliminary data.</text>
</comment>
<feature type="compositionally biased region" description="Basic residues" evidence="1">
    <location>
        <begin position="114"/>
        <end position="126"/>
    </location>
</feature>
<keyword evidence="3" id="KW-1185">Reference proteome</keyword>
<protein>
    <submittedName>
        <fullName evidence="2">Uncharacterized protein</fullName>
    </submittedName>
</protein>
<evidence type="ECO:0000313" key="2">
    <source>
        <dbReference type="EMBL" id="CAJ1390606.1"/>
    </source>
</evidence>
<dbReference type="EMBL" id="CAUJNA010002112">
    <property type="protein sequence ID" value="CAJ1390606.1"/>
    <property type="molecule type" value="Genomic_DNA"/>
</dbReference>
<dbReference type="Proteomes" id="UP001178507">
    <property type="component" value="Unassembled WGS sequence"/>
</dbReference>
<evidence type="ECO:0000313" key="3">
    <source>
        <dbReference type="Proteomes" id="UP001178507"/>
    </source>
</evidence>
<feature type="compositionally biased region" description="Basic and acidic residues" evidence="1">
    <location>
        <begin position="22"/>
        <end position="34"/>
    </location>
</feature>
<feature type="region of interest" description="Disordered" evidence="1">
    <location>
        <begin position="1"/>
        <end position="161"/>
    </location>
</feature>
<name>A0AA36N0Y3_9DINO</name>
<gene>
    <name evidence="2" type="ORF">EVOR1521_LOCUS15972</name>
</gene>
<evidence type="ECO:0000256" key="1">
    <source>
        <dbReference type="SAM" id="MobiDB-lite"/>
    </source>
</evidence>
<accession>A0AA36N0Y3</accession>
<dbReference type="AlphaFoldDB" id="A0AA36N0Y3"/>
<proteinExistence type="predicted"/>
<sequence length="257" mass="27272">MEATPARAAPSVAPLPAPPAPDTRHTRDTRDTRDTPLVCEGSAGSSGPRRRRSSPSLWESLGQIHLPRRRRRPIGAKSTAMVRRGVSQDGSATAMGSASKRGSRSQCLPAGRFSRSRRRPRCHSLRGRQSPSQATGLGMEAMQRGSGAPPPANAKAAPEAPTPDTALKLAAPEVPDAPLLSEASKDVLKVLSRPPPPALPPPCPAGQEILRWLHFEPAPEPTVLNDMGCLSGGTGGTPGVWLEKVEVEQPAGRDWRF</sequence>